<dbReference type="Proteomes" id="UP000614601">
    <property type="component" value="Unassembled WGS sequence"/>
</dbReference>
<dbReference type="Proteomes" id="UP000783686">
    <property type="component" value="Unassembled WGS sequence"/>
</dbReference>
<dbReference type="SMART" id="SM00398">
    <property type="entry name" value="HMG"/>
    <property type="match status" value="1"/>
</dbReference>
<dbReference type="Pfam" id="PF00505">
    <property type="entry name" value="HMG_box"/>
    <property type="match status" value="1"/>
</dbReference>
<dbReference type="GO" id="GO:0001228">
    <property type="term" value="F:DNA-binding transcription activator activity, RNA polymerase II-specific"/>
    <property type="evidence" value="ECO:0007669"/>
    <property type="project" value="TreeGrafter"/>
</dbReference>
<gene>
    <name evidence="7" type="ORF">BOKJ2_LOCUS316</name>
</gene>
<feature type="domain" description="HMG box" evidence="6">
    <location>
        <begin position="183"/>
        <end position="251"/>
    </location>
</feature>
<evidence type="ECO:0000256" key="1">
    <source>
        <dbReference type="ARBA" id="ARBA00004123"/>
    </source>
</evidence>
<dbReference type="GO" id="GO:0000978">
    <property type="term" value="F:RNA polymerase II cis-regulatory region sequence-specific DNA binding"/>
    <property type="evidence" value="ECO:0007669"/>
    <property type="project" value="TreeGrafter"/>
</dbReference>
<dbReference type="InterPro" id="IPR009071">
    <property type="entry name" value="HMG_box_dom"/>
</dbReference>
<dbReference type="Gene3D" id="1.10.30.10">
    <property type="entry name" value="High mobility group box domain"/>
    <property type="match status" value="1"/>
</dbReference>
<protein>
    <recommendedName>
        <fullName evidence="6">HMG box domain-containing protein</fullName>
    </recommendedName>
</protein>
<dbReference type="PANTHER" id="PTHR10270:SF323">
    <property type="entry name" value="TRANSCRIPTION FACTOR SOX-14-RELATED"/>
    <property type="match status" value="1"/>
</dbReference>
<sequence length="492" mass="56556">MSIPSSVMMNCNNGLIKPEADQFPVNFDWDNFPQDGLGHAPPDYIYPPVRVAHPQPVQSHLNIESIKTTPRFDTSDNSINSQFSHNHTKYSQLNASTPSTADRSRSRTPPSPSNTSSSIPSTSSAMYLPPQLHMPHHEMNYTSTSPNSAGYETVDMFGSTKVSESSLTPYTDATNCKKSSNHIKRPMNAFMVWSQAERRKICEHQPDMHNAEISKQLGTRWKQLSEEEKRPFIEEAERLRQLHQKEYPDYKYKPRKKPKKNVPGVKDINANEERQKTQKRSLTQPVPMATMDQNKQFQKCQFPIESMDANFLYQQQQQAFFQFNDETAAKKRKNGQMAPLAIDNHQIPNPISLQPQNQPHMNQGDYQHQPIAMYGNAFPSPTDNRNAPNTPESGFYDDFNHFNASLHQSHMNASMTAKYQMPTTPVLKEEIRSSSSGSSTSSQIYNQEEQLSYYNNMNYCYNGDYQQQQQYMQPENDNWMMYQEGGKFGVWR</sequence>
<evidence type="ECO:0000256" key="3">
    <source>
        <dbReference type="ARBA" id="ARBA00023242"/>
    </source>
</evidence>
<proteinExistence type="predicted"/>
<dbReference type="AlphaFoldDB" id="A0A811JQH8"/>
<dbReference type="GO" id="GO:0005634">
    <property type="term" value="C:nucleus"/>
    <property type="evidence" value="ECO:0007669"/>
    <property type="project" value="UniProtKB-SubCell"/>
</dbReference>
<dbReference type="OrthoDB" id="6247875at2759"/>
<dbReference type="EMBL" id="CAJFDH010000001">
    <property type="protein sequence ID" value="CAD5205632.1"/>
    <property type="molecule type" value="Genomic_DNA"/>
</dbReference>
<feature type="region of interest" description="Disordered" evidence="5">
    <location>
        <begin position="251"/>
        <end position="282"/>
    </location>
</feature>
<feature type="compositionally biased region" description="Polar residues" evidence="5">
    <location>
        <begin position="69"/>
        <end position="94"/>
    </location>
</feature>
<dbReference type="InterPro" id="IPR050140">
    <property type="entry name" value="SRY-related_HMG-box_TF-like"/>
</dbReference>
<dbReference type="CDD" id="cd22029">
    <property type="entry name" value="HMG-box_SoxC"/>
    <property type="match status" value="1"/>
</dbReference>
<dbReference type="GO" id="GO:0000122">
    <property type="term" value="P:negative regulation of transcription by RNA polymerase II"/>
    <property type="evidence" value="ECO:0007669"/>
    <property type="project" value="TreeGrafter"/>
</dbReference>
<dbReference type="PROSITE" id="PS50118">
    <property type="entry name" value="HMG_BOX_2"/>
    <property type="match status" value="1"/>
</dbReference>
<evidence type="ECO:0000256" key="5">
    <source>
        <dbReference type="SAM" id="MobiDB-lite"/>
    </source>
</evidence>
<reference evidence="7" key="1">
    <citation type="submission" date="2020-09" db="EMBL/GenBank/DDBJ databases">
        <authorList>
            <person name="Kikuchi T."/>
        </authorList>
    </citation>
    <scope>NUCLEOTIDE SEQUENCE</scope>
    <source>
        <strain evidence="7">SH1</strain>
    </source>
</reference>
<dbReference type="SUPFAM" id="SSF47095">
    <property type="entry name" value="HMG-box"/>
    <property type="match status" value="1"/>
</dbReference>
<feature type="compositionally biased region" description="Low complexity" evidence="5">
    <location>
        <begin position="113"/>
        <end position="125"/>
    </location>
</feature>
<keyword evidence="8" id="KW-1185">Reference proteome</keyword>
<feature type="DNA-binding region" description="HMG box" evidence="4">
    <location>
        <begin position="183"/>
        <end position="251"/>
    </location>
</feature>
<evidence type="ECO:0000313" key="8">
    <source>
        <dbReference type="Proteomes" id="UP000614601"/>
    </source>
</evidence>
<feature type="region of interest" description="Disordered" evidence="5">
    <location>
        <begin position="69"/>
        <end position="129"/>
    </location>
</feature>
<organism evidence="7 8">
    <name type="scientific">Bursaphelenchus okinawaensis</name>
    <dbReference type="NCBI Taxonomy" id="465554"/>
    <lineage>
        <taxon>Eukaryota</taxon>
        <taxon>Metazoa</taxon>
        <taxon>Ecdysozoa</taxon>
        <taxon>Nematoda</taxon>
        <taxon>Chromadorea</taxon>
        <taxon>Rhabditida</taxon>
        <taxon>Tylenchina</taxon>
        <taxon>Tylenchomorpha</taxon>
        <taxon>Aphelenchoidea</taxon>
        <taxon>Aphelenchoididae</taxon>
        <taxon>Bursaphelenchus</taxon>
    </lineage>
</organism>
<dbReference type="PANTHER" id="PTHR10270">
    <property type="entry name" value="SOX TRANSCRIPTION FACTOR"/>
    <property type="match status" value="1"/>
</dbReference>
<evidence type="ECO:0000256" key="4">
    <source>
        <dbReference type="PROSITE-ProRule" id="PRU00267"/>
    </source>
</evidence>
<evidence type="ECO:0000259" key="6">
    <source>
        <dbReference type="PROSITE" id="PS50118"/>
    </source>
</evidence>
<dbReference type="GO" id="GO:0030182">
    <property type="term" value="P:neuron differentiation"/>
    <property type="evidence" value="ECO:0007669"/>
    <property type="project" value="TreeGrafter"/>
</dbReference>
<accession>A0A811JQH8</accession>
<keyword evidence="2 4" id="KW-0238">DNA-binding</keyword>
<dbReference type="EMBL" id="CAJFCW020000001">
    <property type="protein sequence ID" value="CAG9078461.1"/>
    <property type="molecule type" value="Genomic_DNA"/>
</dbReference>
<comment type="subcellular location">
    <subcellularLocation>
        <location evidence="1">Nucleus</location>
    </subcellularLocation>
</comment>
<dbReference type="InterPro" id="IPR036910">
    <property type="entry name" value="HMG_box_dom_sf"/>
</dbReference>
<dbReference type="GO" id="GO:0007420">
    <property type="term" value="P:brain development"/>
    <property type="evidence" value="ECO:0007669"/>
    <property type="project" value="TreeGrafter"/>
</dbReference>
<dbReference type="FunFam" id="1.10.30.10:FF:000007">
    <property type="entry name" value="Transcription factor SOX"/>
    <property type="match status" value="1"/>
</dbReference>
<keyword evidence="3 4" id="KW-0539">Nucleus</keyword>
<name>A0A811JQH8_9BILA</name>
<evidence type="ECO:0000313" key="7">
    <source>
        <dbReference type="EMBL" id="CAD5205632.1"/>
    </source>
</evidence>
<comment type="caution">
    <text evidence="7">The sequence shown here is derived from an EMBL/GenBank/DDBJ whole genome shotgun (WGS) entry which is preliminary data.</text>
</comment>
<evidence type="ECO:0000256" key="2">
    <source>
        <dbReference type="ARBA" id="ARBA00023125"/>
    </source>
</evidence>